<comment type="caution">
    <text evidence="1">The sequence shown here is derived from an EMBL/GenBank/DDBJ whole genome shotgun (WGS) entry which is preliminary data.</text>
</comment>
<organism evidence="1 2">
    <name type="scientific">Asbolus verrucosus</name>
    <name type="common">Desert ironclad beetle</name>
    <dbReference type="NCBI Taxonomy" id="1661398"/>
    <lineage>
        <taxon>Eukaryota</taxon>
        <taxon>Metazoa</taxon>
        <taxon>Ecdysozoa</taxon>
        <taxon>Arthropoda</taxon>
        <taxon>Hexapoda</taxon>
        <taxon>Insecta</taxon>
        <taxon>Pterygota</taxon>
        <taxon>Neoptera</taxon>
        <taxon>Endopterygota</taxon>
        <taxon>Coleoptera</taxon>
        <taxon>Polyphaga</taxon>
        <taxon>Cucujiformia</taxon>
        <taxon>Tenebrionidae</taxon>
        <taxon>Pimeliinae</taxon>
        <taxon>Asbolus</taxon>
    </lineage>
</organism>
<proteinExistence type="predicted"/>
<reference evidence="1 2" key="1">
    <citation type="submission" date="2017-03" db="EMBL/GenBank/DDBJ databases">
        <title>Genome of the blue death feigning beetle - Asbolus verrucosus.</title>
        <authorList>
            <person name="Rider S.D."/>
        </authorList>
    </citation>
    <scope>NUCLEOTIDE SEQUENCE [LARGE SCALE GENOMIC DNA]</scope>
    <source>
        <strain evidence="1">Butters</strain>
        <tissue evidence="1">Head and leg muscle</tissue>
    </source>
</reference>
<accession>A0A482VTW9</accession>
<protein>
    <submittedName>
        <fullName evidence="1">Uncharacterized protein</fullName>
    </submittedName>
</protein>
<dbReference type="EMBL" id="QDEB01063172">
    <property type="protein sequence ID" value="RZC36315.1"/>
    <property type="molecule type" value="Genomic_DNA"/>
</dbReference>
<evidence type="ECO:0000313" key="1">
    <source>
        <dbReference type="EMBL" id="RZC36315.1"/>
    </source>
</evidence>
<feature type="non-terminal residue" evidence="1">
    <location>
        <position position="75"/>
    </location>
</feature>
<evidence type="ECO:0000313" key="2">
    <source>
        <dbReference type="Proteomes" id="UP000292052"/>
    </source>
</evidence>
<gene>
    <name evidence="1" type="ORF">BDFB_009353</name>
</gene>
<name>A0A482VTW9_ASBVE</name>
<dbReference type="Proteomes" id="UP000292052">
    <property type="component" value="Unassembled WGS sequence"/>
</dbReference>
<dbReference type="AlphaFoldDB" id="A0A482VTW9"/>
<keyword evidence="2" id="KW-1185">Reference proteome</keyword>
<sequence length="75" mass="8808">MNSSGRLVVAENNQNKFKLLDVYNPGFQLGSVVLISNHSGNFEEYMLDPRYKQFDIMSKFHYTMFLLLEEVHNFT</sequence>